<evidence type="ECO:0000256" key="3">
    <source>
        <dbReference type="ARBA" id="ARBA00022741"/>
    </source>
</evidence>
<keyword evidence="3" id="KW-0547">Nucleotide-binding</keyword>
<proteinExistence type="inferred from homology"/>
<evidence type="ECO:0000259" key="8">
    <source>
        <dbReference type="Pfam" id="PF00986"/>
    </source>
</evidence>
<comment type="catalytic activity">
    <reaction evidence="1">
        <text>ATP-dependent breakage, passage and rejoining of double-stranded DNA.</text>
        <dbReference type="EC" id="5.6.2.2"/>
    </reaction>
</comment>
<organism evidence="9">
    <name type="scientific">marine sediment metagenome</name>
    <dbReference type="NCBI Taxonomy" id="412755"/>
    <lineage>
        <taxon>unclassified sequences</taxon>
        <taxon>metagenomes</taxon>
        <taxon>ecological metagenomes</taxon>
    </lineage>
</organism>
<dbReference type="GO" id="GO:0005524">
    <property type="term" value="F:ATP binding"/>
    <property type="evidence" value="ECO:0007669"/>
    <property type="project" value="UniProtKB-KW"/>
</dbReference>
<dbReference type="InterPro" id="IPR013759">
    <property type="entry name" value="Topo_IIA_B_C"/>
</dbReference>
<dbReference type="AlphaFoldDB" id="X1M704"/>
<dbReference type="InterPro" id="IPR013760">
    <property type="entry name" value="Topo_IIA-like_dom_sf"/>
</dbReference>
<reference evidence="9" key="1">
    <citation type="journal article" date="2014" name="Front. Microbiol.">
        <title>High frequency of phylogenetically diverse reductive dehalogenase-homologous genes in deep subseafloor sedimentary metagenomes.</title>
        <authorList>
            <person name="Kawai M."/>
            <person name="Futagami T."/>
            <person name="Toyoda A."/>
            <person name="Takaki Y."/>
            <person name="Nishi S."/>
            <person name="Hori S."/>
            <person name="Arai W."/>
            <person name="Tsubouchi T."/>
            <person name="Morono Y."/>
            <person name="Uchiyama I."/>
            <person name="Ito T."/>
            <person name="Fujiyama A."/>
            <person name="Inagaki F."/>
            <person name="Takami H."/>
        </authorList>
    </citation>
    <scope>NUCLEOTIDE SEQUENCE</scope>
    <source>
        <strain evidence="9">Expedition CK06-06</strain>
    </source>
</reference>
<dbReference type="PANTHER" id="PTHR45866:SF1">
    <property type="entry name" value="DNA GYRASE SUBUNIT B, MITOCHONDRIAL"/>
    <property type="match status" value="1"/>
</dbReference>
<name>X1M704_9ZZZZ</name>
<dbReference type="GO" id="GO:0003918">
    <property type="term" value="F:DNA topoisomerase type II (double strand cut, ATP-hydrolyzing) activity"/>
    <property type="evidence" value="ECO:0007669"/>
    <property type="project" value="UniProtKB-EC"/>
</dbReference>
<dbReference type="GO" id="GO:0003677">
    <property type="term" value="F:DNA binding"/>
    <property type="evidence" value="ECO:0007669"/>
    <property type="project" value="UniProtKB-KW"/>
</dbReference>
<evidence type="ECO:0000256" key="7">
    <source>
        <dbReference type="ARBA" id="ARBA00023235"/>
    </source>
</evidence>
<keyword evidence="7" id="KW-0413">Isomerase</keyword>
<evidence type="ECO:0000256" key="5">
    <source>
        <dbReference type="ARBA" id="ARBA00023029"/>
    </source>
</evidence>
<evidence type="ECO:0000256" key="6">
    <source>
        <dbReference type="ARBA" id="ARBA00023125"/>
    </source>
</evidence>
<dbReference type="Gene3D" id="3.40.50.670">
    <property type="match status" value="1"/>
</dbReference>
<feature type="domain" description="DNA gyrase B subunit C-terminal" evidence="8">
    <location>
        <begin position="68"/>
        <end position="128"/>
    </location>
</feature>
<dbReference type="PRINTS" id="PR00418">
    <property type="entry name" value="TPI2FAMILY"/>
</dbReference>
<dbReference type="GO" id="GO:0006265">
    <property type="term" value="P:DNA topological change"/>
    <property type="evidence" value="ECO:0007669"/>
    <property type="project" value="InterPro"/>
</dbReference>
<evidence type="ECO:0000313" key="9">
    <source>
        <dbReference type="EMBL" id="GAI02139.1"/>
    </source>
</evidence>
<keyword evidence="5" id="KW-0799">Topoisomerase</keyword>
<gene>
    <name evidence="9" type="ORF">S06H3_02667</name>
</gene>
<dbReference type="InterPro" id="IPR000565">
    <property type="entry name" value="Topo_IIA_B"/>
</dbReference>
<dbReference type="PANTHER" id="PTHR45866">
    <property type="entry name" value="DNA GYRASE/TOPOISOMERASE SUBUNIT B"/>
    <property type="match status" value="1"/>
</dbReference>
<evidence type="ECO:0000256" key="2">
    <source>
        <dbReference type="ARBA" id="ARBA00010708"/>
    </source>
</evidence>
<sequence length="139" mass="16165">ADSDGNHIRTLLLTLFYRHFKPIIEKGYLYIAQPPLYKIQAGKKVEYVYTEDGKDKILASFKKEKIANPSIQRYKGLGEMNPEELWSTTMNPENRILLKVTIEDAKEADRIFDTLMGEEVPPRKKFIQTYAKKVKNLDI</sequence>
<dbReference type="InterPro" id="IPR002288">
    <property type="entry name" value="DNA_gyrase_B_C"/>
</dbReference>
<dbReference type="Pfam" id="PF00986">
    <property type="entry name" value="DNA_gyraseB_C"/>
    <property type="match status" value="1"/>
</dbReference>
<keyword evidence="4" id="KW-0067">ATP-binding</keyword>
<evidence type="ECO:0000256" key="4">
    <source>
        <dbReference type="ARBA" id="ARBA00022840"/>
    </source>
</evidence>
<comment type="caution">
    <text evidence="9">The sequence shown here is derived from an EMBL/GenBank/DDBJ whole genome shotgun (WGS) entry which is preliminary data.</text>
</comment>
<keyword evidence="6" id="KW-0238">DNA-binding</keyword>
<comment type="similarity">
    <text evidence="2">Belongs to the type II topoisomerase GyrB family.</text>
</comment>
<accession>X1M704</accession>
<protein>
    <recommendedName>
        <fullName evidence="8">DNA gyrase B subunit C-terminal domain-containing protein</fullName>
    </recommendedName>
</protein>
<dbReference type="EMBL" id="BARV01000798">
    <property type="protein sequence ID" value="GAI02139.1"/>
    <property type="molecule type" value="Genomic_DNA"/>
</dbReference>
<dbReference type="PRINTS" id="PR01159">
    <property type="entry name" value="DNAGYRASEB"/>
</dbReference>
<feature type="non-terminal residue" evidence="9">
    <location>
        <position position="1"/>
    </location>
</feature>
<evidence type="ECO:0000256" key="1">
    <source>
        <dbReference type="ARBA" id="ARBA00000185"/>
    </source>
</evidence>
<dbReference type="SUPFAM" id="SSF56719">
    <property type="entry name" value="Type II DNA topoisomerase"/>
    <property type="match status" value="1"/>
</dbReference>